<name>A0AA36DJ44_9BILA</name>
<protein>
    <submittedName>
        <fullName evidence="9">Uncharacterized protein</fullName>
    </submittedName>
</protein>
<feature type="compositionally biased region" description="Polar residues" evidence="7">
    <location>
        <begin position="467"/>
        <end position="480"/>
    </location>
</feature>
<feature type="non-terminal residue" evidence="9">
    <location>
        <position position="487"/>
    </location>
</feature>
<feature type="compositionally biased region" description="Low complexity" evidence="7">
    <location>
        <begin position="58"/>
        <end position="68"/>
    </location>
</feature>
<dbReference type="GO" id="GO:0005890">
    <property type="term" value="C:sodium:potassium-exchanging ATPase complex"/>
    <property type="evidence" value="ECO:0007669"/>
    <property type="project" value="InterPro"/>
</dbReference>
<dbReference type="GO" id="GO:1990573">
    <property type="term" value="P:potassium ion import across plasma membrane"/>
    <property type="evidence" value="ECO:0007669"/>
    <property type="project" value="TreeGrafter"/>
</dbReference>
<evidence type="ECO:0000256" key="1">
    <source>
        <dbReference type="ARBA" id="ARBA00004606"/>
    </source>
</evidence>
<dbReference type="GO" id="GO:0030007">
    <property type="term" value="P:intracellular potassium ion homeostasis"/>
    <property type="evidence" value="ECO:0007669"/>
    <property type="project" value="TreeGrafter"/>
</dbReference>
<reference evidence="9" key="1">
    <citation type="submission" date="2023-06" db="EMBL/GenBank/DDBJ databases">
        <authorList>
            <person name="Delattre M."/>
        </authorList>
    </citation>
    <scope>NUCLEOTIDE SEQUENCE</scope>
    <source>
        <strain evidence="9">AF72</strain>
    </source>
</reference>
<dbReference type="EMBL" id="CATQJA010002710">
    <property type="protein sequence ID" value="CAJ0587533.1"/>
    <property type="molecule type" value="Genomic_DNA"/>
</dbReference>
<evidence type="ECO:0000256" key="6">
    <source>
        <dbReference type="ARBA" id="ARBA00023136"/>
    </source>
</evidence>
<feature type="region of interest" description="Disordered" evidence="7">
    <location>
        <begin position="441"/>
        <end position="487"/>
    </location>
</feature>
<proteinExistence type="inferred from homology"/>
<feature type="transmembrane region" description="Helical" evidence="8">
    <location>
        <begin position="121"/>
        <end position="142"/>
    </location>
</feature>
<evidence type="ECO:0000256" key="5">
    <source>
        <dbReference type="ARBA" id="ARBA00022989"/>
    </source>
</evidence>
<comment type="caution">
    <text evidence="9">The sequence shown here is derived from an EMBL/GenBank/DDBJ whole genome shotgun (WGS) entry which is preliminary data.</text>
</comment>
<comment type="similarity">
    <text evidence="2">Belongs to the X(+)/potassium ATPases subunit beta family.</text>
</comment>
<evidence type="ECO:0000256" key="8">
    <source>
        <dbReference type="SAM" id="Phobius"/>
    </source>
</evidence>
<dbReference type="Pfam" id="PF00287">
    <property type="entry name" value="Na_K-ATPase"/>
    <property type="match status" value="1"/>
</dbReference>
<dbReference type="InterPro" id="IPR038702">
    <property type="entry name" value="Na/K_ATPase_sub_beta_sf"/>
</dbReference>
<feature type="compositionally biased region" description="Basic and acidic residues" evidence="7">
    <location>
        <begin position="42"/>
        <end position="56"/>
    </location>
</feature>
<evidence type="ECO:0000313" key="10">
    <source>
        <dbReference type="Proteomes" id="UP001177023"/>
    </source>
</evidence>
<evidence type="ECO:0000256" key="2">
    <source>
        <dbReference type="ARBA" id="ARBA00005876"/>
    </source>
</evidence>
<evidence type="ECO:0000256" key="4">
    <source>
        <dbReference type="ARBA" id="ARBA00022968"/>
    </source>
</evidence>
<dbReference type="PANTHER" id="PTHR11523">
    <property type="entry name" value="SODIUM/POTASSIUM-DEPENDENT ATPASE BETA SUBUNIT"/>
    <property type="match status" value="1"/>
</dbReference>
<feature type="compositionally biased region" description="Basic and acidic residues" evidence="7">
    <location>
        <begin position="95"/>
        <end position="113"/>
    </location>
</feature>
<gene>
    <name evidence="9" type="ORF">MSPICULIGERA_LOCUS25494</name>
</gene>
<keyword evidence="3 8" id="KW-0812">Transmembrane</keyword>
<sequence>MDSPRQPLLSKSSEQPAADKSTKSMASPAAQKSATKSVAFDKSTKSAAKDTSEKSQKSQKSQKSTLSKAGDANKSQTRSVADKSQKKSVRLVDPNAKDGDGPRRKGPKREDPAIYHWTPSYTAAMICYLLTLYVIIFVYMLIVMVPTYHLYKDAPTHTGYGSFIGVVPAVYIEPNPDAVIEKAGGELKYNTDNFASYSALMRQMHSFAQRYNGTRKACSRARMAQLDGRFTNETCPAVDPNEKNPYLGLGICELTEFNIGREDYHFGWEYGTPCLAVSFTKILGVYPDDLTQFYFDRKAAPNSSDYPSSIQIDHIRYVEQTQEYTLANAIEILEHRCASNNTQYTIEDCCEWYRFNVECWADDAKVVIRQYPVLGASLCPLPYWNQTGHQHPYVTLQLENMPSNKEVNIYCKSKAREWQQFPNDEDNVKRITITLQAFNREKPAPPPKAHWGPQPTKATVVIPAENEGNSTVSPSTTIAPEQKKQQP</sequence>
<keyword evidence="4" id="KW-0735">Signal-anchor</keyword>
<dbReference type="PANTHER" id="PTHR11523:SF28">
    <property type="entry name" value="NA_K-ATPASE BETA SUBUNIT ISOFORM 4-RELATED"/>
    <property type="match status" value="1"/>
</dbReference>
<dbReference type="GO" id="GO:0036376">
    <property type="term" value="P:sodium ion export across plasma membrane"/>
    <property type="evidence" value="ECO:0007669"/>
    <property type="project" value="TreeGrafter"/>
</dbReference>
<accession>A0AA36DJ44</accession>
<dbReference type="InterPro" id="IPR000402">
    <property type="entry name" value="Na/K_ATPase_sub_beta"/>
</dbReference>
<dbReference type="AlphaFoldDB" id="A0AA36DJ44"/>
<comment type="subcellular location">
    <subcellularLocation>
        <location evidence="1">Membrane</location>
        <topology evidence="1">Single-pass type II membrane protein</topology>
    </subcellularLocation>
</comment>
<dbReference type="Proteomes" id="UP001177023">
    <property type="component" value="Unassembled WGS sequence"/>
</dbReference>
<keyword evidence="5 8" id="KW-1133">Transmembrane helix</keyword>
<keyword evidence="10" id="KW-1185">Reference proteome</keyword>
<evidence type="ECO:0000256" key="3">
    <source>
        <dbReference type="ARBA" id="ARBA00022692"/>
    </source>
</evidence>
<evidence type="ECO:0000313" key="9">
    <source>
        <dbReference type="EMBL" id="CAJ0587533.1"/>
    </source>
</evidence>
<evidence type="ECO:0000256" key="7">
    <source>
        <dbReference type="SAM" id="MobiDB-lite"/>
    </source>
</evidence>
<dbReference type="Gene3D" id="2.60.40.1660">
    <property type="entry name" value="Na, k-atpase alpha subunit"/>
    <property type="match status" value="1"/>
</dbReference>
<keyword evidence="6 8" id="KW-0472">Membrane</keyword>
<dbReference type="GO" id="GO:0001671">
    <property type="term" value="F:ATPase activator activity"/>
    <property type="evidence" value="ECO:0007669"/>
    <property type="project" value="TreeGrafter"/>
</dbReference>
<organism evidence="9 10">
    <name type="scientific">Mesorhabditis spiculigera</name>
    <dbReference type="NCBI Taxonomy" id="96644"/>
    <lineage>
        <taxon>Eukaryota</taxon>
        <taxon>Metazoa</taxon>
        <taxon>Ecdysozoa</taxon>
        <taxon>Nematoda</taxon>
        <taxon>Chromadorea</taxon>
        <taxon>Rhabditida</taxon>
        <taxon>Rhabditina</taxon>
        <taxon>Rhabditomorpha</taxon>
        <taxon>Rhabditoidea</taxon>
        <taxon>Rhabditidae</taxon>
        <taxon>Mesorhabditinae</taxon>
        <taxon>Mesorhabditis</taxon>
    </lineage>
</organism>
<feature type="region of interest" description="Disordered" evidence="7">
    <location>
        <begin position="1"/>
        <end position="113"/>
    </location>
</feature>
<dbReference type="GO" id="GO:0006883">
    <property type="term" value="P:intracellular sodium ion homeostasis"/>
    <property type="evidence" value="ECO:0007669"/>
    <property type="project" value="TreeGrafter"/>
</dbReference>